<dbReference type="AlphaFoldDB" id="M2AXY0"/>
<accession>M2AXY0</accession>
<name>M2AXY0_9BACT</name>
<comment type="caution">
    <text evidence="2">The sequence shown here is derived from an EMBL/GenBank/DDBJ whole genome shotgun (WGS) entry which is preliminary data.</text>
</comment>
<protein>
    <submittedName>
        <fullName evidence="2">Membrane protein</fullName>
    </submittedName>
</protein>
<evidence type="ECO:0000313" key="2">
    <source>
        <dbReference type="EMBL" id="EMB14849.1"/>
    </source>
</evidence>
<keyword evidence="1" id="KW-0472">Membrane</keyword>
<keyword evidence="1" id="KW-0812">Transmembrane</keyword>
<proteinExistence type="predicted"/>
<keyword evidence="3" id="KW-1185">Reference proteome</keyword>
<reference evidence="2" key="2">
    <citation type="journal article" date="2013" name="Mar. Genomics">
        <title>Expression of sulfatases in Rhodopirellula baltica and the diversity of sulfatases in the genus Rhodopirellula.</title>
        <authorList>
            <person name="Wegner C.E."/>
            <person name="Richter-Heitmann T."/>
            <person name="Klindworth A."/>
            <person name="Klockow C."/>
            <person name="Richter M."/>
            <person name="Achstetter T."/>
            <person name="Glockner F.O."/>
            <person name="Harder J."/>
        </authorList>
    </citation>
    <scope>NUCLEOTIDE SEQUENCE [LARGE SCALE GENOMIC DNA]</scope>
    <source>
        <strain evidence="2">6C</strain>
    </source>
</reference>
<keyword evidence="1" id="KW-1133">Transmembrane helix</keyword>
<feature type="transmembrane region" description="Helical" evidence="1">
    <location>
        <begin position="21"/>
        <end position="39"/>
    </location>
</feature>
<sequence>MVDTGLCWLGLLAMTGQPGDWMFHLALVMLPLLWLYHLVATWSRKEHVHTMCIGSSPFPFEASTNQSIETFLGIGLGVLIATTLDFYFGCFLALSAFAGIVRAWMIDERDRRRAVQMNDALAEQEYMMRTMEKYSK</sequence>
<dbReference type="PATRIC" id="fig|1263867.3.peg.4732"/>
<reference evidence="2" key="1">
    <citation type="submission" date="2012-11" db="EMBL/GenBank/DDBJ databases">
        <title>Permanent draft genomes of Rhodopirellula europaea strain SH398 and 6C.</title>
        <authorList>
            <person name="Richter M."/>
            <person name="Richter-Heitmann T."/>
            <person name="Frank C."/>
            <person name="Harder J."/>
            <person name="Glockner F.O."/>
        </authorList>
    </citation>
    <scope>NUCLEOTIDE SEQUENCE</scope>
    <source>
        <strain evidence="2">6C</strain>
    </source>
</reference>
<dbReference type="Proteomes" id="UP000011529">
    <property type="component" value="Unassembled WGS sequence"/>
</dbReference>
<evidence type="ECO:0000256" key="1">
    <source>
        <dbReference type="SAM" id="Phobius"/>
    </source>
</evidence>
<organism evidence="2 3">
    <name type="scientific">Rhodopirellula europaea 6C</name>
    <dbReference type="NCBI Taxonomy" id="1263867"/>
    <lineage>
        <taxon>Bacteria</taxon>
        <taxon>Pseudomonadati</taxon>
        <taxon>Planctomycetota</taxon>
        <taxon>Planctomycetia</taxon>
        <taxon>Pirellulales</taxon>
        <taxon>Pirellulaceae</taxon>
        <taxon>Rhodopirellula</taxon>
    </lineage>
</organism>
<gene>
    <name evidence="2" type="ORF">RE6C_04417</name>
</gene>
<evidence type="ECO:0000313" key="3">
    <source>
        <dbReference type="Proteomes" id="UP000011529"/>
    </source>
</evidence>
<dbReference type="EMBL" id="ANMO01000208">
    <property type="protein sequence ID" value="EMB14849.1"/>
    <property type="molecule type" value="Genomic_DNA"/>
</dbReference>
<feature type="transmembrane region" description="Helical" evidence="1">
    <location>
        <begin position="86"/>
        <end position="105"/>
    </location>
</feature>